<feature type="region of interest" description="Disordered" evidence="1">
    <location>
        <begin position="36"/>
        <end position="56"/>
    </location>
</feature>
<sequence>MCKRFEEGLNKEIKLLIGILKIRELATLADRAKKAEELNNERKPPRHPGSASGSQIAVKDTTAKLEARAPIQGYCFPENLILLPFDEFDVILGIDWLTVHDVIVNCSSKFMELKCSDDDILRVDSNELNAQSAVITSMMAQRYIRKGYEAYLAFILNTQESELKIESVLIVHEYPDVFPEELPGLPPVREVEFGMELALRDRQLYAKFGNSEFWLQEVRFLDHIVSGDGIQVDPNKISAIVEWKPPKNVAEIRSFWA</sequence>
<dbReference type="SUPFAM" id="SSF56672">
    <property type="entry name" value="DNA/RNA polymerases"/>
    <property type="match status" value="1"/>
</dbReference>
<organism evidence="2 3">
    <name type="scientific">Gossypium hirsutum</name>
    <name type="common">Upland cotton</name>
    <name type="synonym">Gossypium mexicanum</name>
    <dbReference type="NCBI Taxonomy" id="3635"/>
    <lineage>
        <taxon>Eukaryota</taxon>
        <taxon>Viridiplantae</taxon>
        <taxon>Streptophyta</taxon>
        <taxon>Embryophyta</taxon>
        <taxon>Tracheophyta</taxon>
        <taxon>Spermatophyta</taxon>
        <taxon>Magnoliopsida</taxon>
        <taxon>eudicotyledons</taxon>
        <taxon>Gunneridae</taxon>
        <taxon>Pentapetalae</taxon>
        <taxon>rosids</taxon>
        <taxon>malvids</taxon>
        <taxon>Malvales</taxon>
        <taxon>Malvaceae</taxon>
        <taxon>Malvoideae</taxon>
        <taxon>Gossypium</taxon>
    </lineage>
</organism>
<dbReference type="RefSeq" id="XP_040971324.1">
    <property type="nucleotide sequence ID" value="XM_041115390.1"/>
</dbReference>
<reference evidence="2" key="1">
    <citation type="journal article" date="2020" name="Nat. Genet.">
        <title>Genomic diversifications of five Gossypium allopolyploid species and their impact on cotton improvement.</title>
        <authorList>
            <person name="Chen Z.J."/>
            <person name="Sreedasyam A."/>
            <person name="Ando A."/>
            <person name="Song Q."/>
            <person name="De Santiago L.M."/>
            <person name="Hulse-Kemp A.M."/>
            <person name="Ding M."/>
            <person name="Ye W."/>
            <person name="Kirkbride R.C."/>
            <person name="Jenkins J."/>
            <person name="Plott C."/>
            <person name="Lovell J."/>
            <person name="Lin Y.M."/>
            <person name="Vaughn R."/>
            <person name="Liu B."/>
            <person name="Simpson S."/>
            <person name="Scheffler B.E."/>
            <person name="Wen L."/>
            <person name="Saski C.A."/>
            <person name="Grover C.E."/>
            <person name="Hu G."/>
            <person name="Conover J.L."/>
            <person name="Carlson J.W."/>
            <person name="Shu S."/>
            <person name="Boston L.B."/>
            <person name="Williams M."/>
            <person name="Peterson D.G."/>
            <person name="McGee K."/>
            <person name="Jones D.C."/>
            <person name="Wendel J.F."/>
            <person name="Stelly D.M."/>
            <person name="Grimwood J."/>
            <person name="Schmutz J."/>
        </authorList>
    </citation>
    <scope>NUCLEOTIDE SEQUENCE [LARGE SCALE GENOMIC DNA]</scope>
    <source>
        <strain evidence="2">cv. TM-1</strain>
    </source>
</reference>
<evidence type="ECO:0000256" key="1">
    <source>
        <dbReference type="SAM" id="MobiDB-lite"/>
    </source>
</evidence>
<proteinExistence type="predicted"/>
<reference evidence="3" key="2">
    <citation type="submission" date="2025-08" db="UniProtKB">
        <authorList>
            <consortium name="RefSeq"/>
        </authorList>
    </citation>
    <scope>IDENTIFICATION</scope>
</reference>
<name>A0ABM3BW88_GOSHI</name>
<dbReference type="GeneID" id="107963329"/>
<dbReference type="InterPro" id="IPR021109">
    <property type="entry name" value="Peptidase_aspartic_dom_sf"/>
</dbReference>
<dbReference type="Gene3D" id="2.40.70.10">
    <property type="entry name" value="Acid Proteases"/>
    <property type="match status" value="1"/>
</dbReference>
<dbReference type="PANTHER" id="PTHR45643:SF11">
    <property type="entry name" value="RNA-DIRECTED DNA POLYMERASE"/>
    <property type="match status" value="1"/>
</dbReference>
<dbReference type="Proteomes" id="UP000818029">
    <property type="component" value="Chromosome A06"/>
</dbReference>
<dbReference type="PANTHER" id="PTHR45643">
    <property type="entry name" value="REVERSE TRANSCRIPTASE"/>
    <property type="match status" value="1"/>
</dbReference>
<evidence type="ECO:0000313" key="3">
    <source>
        <dbReference type="RefSeq" id="XP_040971324.1"/>
    </source>
</evidence>
<accession>A0ABM3BW88</accession>
<protein>
    <submittedName>
        <fullName evidence="3">Uncharacterized protein</fullName>
    </submittedName>
</protein>
<evidence type="ECO:0000313" key="2">
    <source>
        <dbReference type="Proteomes" id="UP000818029"/>
    </source>
</evidence>
<dbReference type="CDD" id="cd00303">
    <property type="entry name" value="retropepsin_like"/>
    <property type="match status" value="1"/>
</dbReference>
<dbReference type="InterPro" id="IPR043502">
    <property type="entry name" value="DNA/RNA_pol_sf"/>
</dbReference>
<gene>
    <name evidence="3" type="primary">LOC107963329</name>
</gene>
<keyword evidence="2" id="KW-1185">Reference proteome</keyword>
<dbReference type="Pfam" id="PF08284">
    <property type="entry name" value="RVP_2"/>
    <property type="match status" value="1"/>
</dbReference>